<evidence type="ECO:0000313" key="3">
    <source>
        <dbReference type="Proteomes" id="UP000813463"/>
    </source>
</evidence>
<keyword evidence="3" id="KW-1185">Reference proteome</keyword>
<name>A0ABM3QVZ7_SPIOL</name>
<proteinExistence type="predicted"/>
<dbReference type="PROSITE" id="PS50005">
    <property type="entry name" value="TPR"/>
    <property type="match status" value="1"/>
</dbReference>
<dbReference type="PANTHER" id="PTHR47329:SF1">
    <property type="entry name" value="OS05G0129900 PROTEIN"/>
    <property type="match status" value="1"/>
</dbReference>
<evidence type="ECO:0000256" key="1">
    <source>
        <dbReference type="PROSITE-ProRule" id="PRU00339"/>
    </source>
</evidence>
<gene>
    <name evidence="4 5" type="primary">LOC110797641</name>
</gene>
<dbReference type="SMART" id="SM00028">
    <property type="entry name" value="TPR"/>
    <property type="match status" value="3"/>
</dbReference>
<dbReference type="PANTHER" id="PTHR47329">
    <property type="entry name" value="OS05G0129900 PROTEIN"/>
    <property type="match status" value="1"/>
</dbReference>
<dbReference type="Proteomes" id="UP000813463">
    <property type="component" value="Chromosome 6"/>
</dbReference>
<evidence type="ECO:0000313" key="4">
    <source>
        <dbReference type="RefSeq" id="XP_056687534.1"/>
    </source>
</evidence>
<organism evidence="3 4">
    <name type="scientific">Spinacia oleracea</name>
    <name type="common">Spinach</name>
    <dbReference type="NCBI Taxonomy" id="3562"/>
    <lineage>
        <taxon>Eukaryota</taxon>
        <taxon>Viridiplantae</taxon>
        <taxon>Streptophyta</taxon>
        <taxon>Embryophyta</taxon>
        <taxon>Tracheophyta</taxon>
        <taxon>Spermatophyta</taxon>
        <taxon>Magnoliopsida</taxon>
        <taxon>eudicotyledons</taxon>
        <taxon>Gunneridae</taxon>
        <taxon>Pentapetalae</taxon>
        <taxon>Caryophyllales</taxon>
        <taxon>Chenopodiaceae</taxon>
        <taxon>Chenopodioideae</taxon>
        <taxon>Anserineae</taxon>
        <taxon>Spinacia</taxon>
    </lineage>
</organism>
<dbReference type="Pfam" id="PF24750">
    <property type="entry name" value="b-prop_At3g26010-like"/>
    <property type="match status" value="1"/>
</dbReference>
<sequence>MCFSSETGKWVTKSANYMLYMHQYGCDGAFEFDGKLYWADMQCGLIVWDDPFGDLDKKEKVECRFIPSPVHFKDVLVGGGFIQCVQISGEGEGYRGFLSLWRLKDNGGEGEWSLAHKVSFSDIWSDESYLAYGLSEVIPRYCFIHPWEADIVFFHIQGRIFSLNVRTKKVESCGDGYSSIIESVFVIPYVLPSWPTSLPPCLTAGNAKEQGNKYFKAKKFNEAITCYTRSIALLRNAVAYANRTMAYIMVSRFHEAEDDCTQALNLDPLYFKGYCRRAIAKKELGNLEGSMEDVVSSLELKPDNKQMKQKYVELKSLLEKVLFLLCDDWEMVGRMPKYFV</sequence>
<protein>
    <submittedName>
        <fullName evidence="4 5">Uncharacterized protein isoform X1</fullName>
    </submittedName>
</protein>
<accession>A0ABM3QVZ7</accession>
<dbReference type="InterPro" id="IPR019734">
    <property type="entry name" value="TPR_rpt"/>
</dbReference>
<dbReference type="InterPro" id="IPR011990">
    <property type="entry name" value="TPR-like_helical_dom_sf"/>
</dbReference>
<dbReference type="RefSeq" id="XP_056687535.1">
    <property type="nucleotide sequence ID" value="XM_056831557.1"/>
</dbReference>
<dbReference type="GeneID" id="110797641"/>
<reference evidence="3" key="1">
    <citation type="journal article" date="2021" name="Nat. Commun.">
        <title>Genomic analyses provide insights into spinach domestication and the genetic basis of agronomic traits.</title>
        <authorList>
            <person name="Cai X."/>
            <person name="Sun X."/>
            <person name="Xu C."/>
            <person name="Sun H."/>
            <person name="Wang X."/>
            <person name="Ge C."/>
            <person name="Zhang Z."/>
            <person name="Wang Q."/>
            <person name="Fei Z."/>
            <person name="Jiao C."/>
            <person name="Wang Q."/>
        </authorList>
    </citation>
    <scope>NUCLEOTIDE SEQUENCE [LARGE SCALE GENOMIC DNA]</scope>
    <source>
        <strain evidence="3">cv. Varoflay</strain>
    </source>
</reference>
<dbReference type="InterPro" id="IPR056592">
    <property type="entry name" value="Beta-prop_At3g26010-like"/>
</dbReference>
<evidence type="ECO:0000259" key="2">
    <source>
        <dbReference type="Pfam" id="PF24750"/>
    </source>
</evidence>
<dbReference type="SUPFAM" id="SSF48452">
    <property type="entry name" value="TPR-like"/>
    <property type="match status" value="1"/>
</dbReference>
<feature type="repeat" description="TPR" evidence="1">
    <location>
        <begin position="237"/>
        <end position="270"/>
    </location>
</feature>
<dbReference type="RefSeq" id="XP_056687534.1">
    <property type="nucleotide sequence ID" value="XM_056831556.1"/>
</dbReference>
<feature type="domain" description="F-box protein At3g26010-like beta-propeller" evidence="2">
    <location>
        <begin position="2"/>
        <end position="175"/>
    </location>
</feature>
<keyword evidence="1" id="KW-0802">TPR repeat</keyword>
<reference evidence="4 5" key="2">
    <citation type="submission" date="2025-05" db="UniProtKB">
        <authorList>
            <consortium name="RefSeq"/>
        </authorList>
    </citation>
    <scope>IDENTIFICATION</scope>
    <source>
        <tissue evidence="4 5">Leaf</tissue>
    </source>
</reference>
<dbReference type="Gene3D" id="1.25.40.10">
    <property type="entry name" value="Tetratricopeptide repeat domain"/>
    <property type="match status" value="1"/>
</dbReference>
<evidence type="ECO:0000313" key="5">
    <source>
        <dbReference type="RefSeq" id="XP_056687535.1"/>
    </source>
</evidence>